<dbReference type="Gene3D" id="3.30.40.10">
    <property type="entry name" value="Zinc/RING finger domain, C3HC4 (zinc finger)"/>
    <property type="match status" value="1"/>
</dbReference>
<dbReference type="PANTHER" id="PTHR24067">
    <property type="entry name" value="UBIQUITIN-CONJUGATING ENZYME E2"/>
    <property type="match status" value="1"/>
</dbReference>
<dbReference type="PROSITE" id="PS50089">
    <property type="entry name" value="ZF_RING_2"/>
    <property type="match status" value="1"/>
</dbReference>
<name>A0A6C0ANG5_9ZZZZ</name>
<dbReference type="Pfam" id="PF13639">
    <property type="entry name" value="zf-RING_2"/>
    <property type="match status" value="1"/>
</dbReference>
<proteinExistence type="predicted"/>
<feature type="domain" description="UBC core" evidence="2">
    <location>
        <begin position="2"/>
        <end position="167"/>
    </location>
</feature>
<dbReference type="Gene3D" id="3.10.110.10">
    <property type="entry name" value="Ubiquitin Conjugating Enzyme"/>
    <property type="match status" value="1"/>
</dbReference>
<dbReference type="InterPro" id="IPR000608">
    <property type="entry name" value="UBC"/>
</dbReference>
<dbReference type="SMART" id="SM00212">
    <property type="entry name" value="UBCc"/>
    <property type="match status" value="1"/>
</dbReference>
<dbReference type="Pfam" id="PF00179">
    <property type="entry name" value="UQ_con"/>
    <property type="match status" value="1"/>
</dbReference>
<sequence>MNLNKRLLKEIRELYIQQNQKALLDNDYLIYYDDLNINKVYVIIKAPYDSIYRHKFVRLNITIPDNYPYSPPEVTFINYNCVRIHPNMYENGKCCATILNTWGDNIYEKWTSSMGIETILLTFHSFLDNNPYMYEPGGRDDETYTDYVKHESWYSCLIVYLKNETIEIFNQFMHNYLMLNIDGIFQDLYELKEDYPRDYYNCRCFEIDNYIIDYDKIIINLQNSYNYIDYIEKKYIDTIDEDILETFDDFINKEYNCNICFDTNQTESESDSGIVKLSCNHTFHESCLYNHVKQNHKLCSMCRKEISDDEINTLFKKIEWIINPLTKRRIKIGGKTYMYLHDNGYI</sequence>
<accession>A0A6C0ANG5</accession>
<dbReference type="SMART" id="SM00184">
    <property type="entry name" value="RING"/>
    <property type="match status" value="1"/>
</dbReference>
<dbReference type="PROSITE" id="PS50127">
    <property type="entry name" value="UBC_2"/>
    <property type="match status" value="1"/>
</dbReference>
<evidence type="ECO:0000259" key="2">
    <source>
        <dbReference type="PROSITE" id="PS50127"/>
    </source>
</evidence>
<dbReference type="InterPro" id="IPR001841">
    <property type="entry name" value="Znf_RING"/>
</dbReference>
<organism evidence="3">
    <name type="scientific">viral metagenome</name>
    <dbReference type="NCBI Taxonomy" id="1070528"/>
    <lineage>
        <taxon>unclassified sequences</taxon>
        <taxon>metagenomes</taxon>
        <taxon>organismal metagenomes</taxon>
    </lineage>
</organism>
<dbReference type="SUPFAM" id="SSF54495">
    <property type="entry name" value="UBC-like"/>
    <property type="match status" value="1"/>
</dbReference>
<dbReference type="InterPro" id="IPR016135">
    <property type="entry name" value="UBQ-conjugating_enzyme/RWD"/>
</dbReference>
<protein>
    <recommendedName>
        <fullName evidence="4">RING-type domain-containing protein</fullName>
    </recommendedName>
</protein>
<dbReference type="AlphaFoldDB" id="A0A6C0ANG5"/>
<dbReference type="InterPro" id="IPR050113">
    <property type="entry name" value="Ub_conjugating_enzyme"/>
</dbReference>
<feature type="domain" description="RING-type" evidence="1">
    <location>
        <begin position="257"/>
        <end position="303"/>
    </location>
</feature>
<dbReference type="EMBL" id="MN740726">
    <property type="protein sequence ID" value="QHS80901.1"/>
    <property type="molecule type" value="Genomic_DNA"/>
</dbReference>
<dbReference type="SUPFAM" id="SSF57850">
    <property type="entry name" value="RING/U-box"/>
    <property type="match status" value="1"/>
</dbReference>
<evidence type="ECO:0000259" key="1">
    <source>
        <dbReference type="PROSITE" id="PS50089"/>
    </source>
</evidence>
<dbReference type="InterPro" id="IPR013083">
    <property type="entry name" value="Znf_RING/FYVE/PHD"/>
</dbReference>
<reference evidence="3" key="1">
    <citation type="journal article" date="2020" name="Nature">
        <title>Giant virus diversity and host interactions through global metagenomics.</title>
        <authorList>
            <person name="Schulz F."/>
            <person name="Roux S."/>
            <person name="Paez-Espino D."/>
            <person name="Jungbluth S."/>
            <person name="Walsh D.A."/>
            <person name="Denef V.J."/>
            <person name="McMahon K.D."/>
            <person name="Konstantinidis K.T."/>
            <person name="Eloe-Fadrosh E.A."/>
            <person name="Kyrpides N.C."/>
            <person name="Woyke T."/>
        </authorList>
    </citation>
    <scope>NUCLEOTIDE SEQUENCE</scope>
    <source>
        <strain evidence="3">GVMAG-S-1091796-13</strain>
    </source>
</reference>
<evidence type="ECO:0008006" key="4">
    <source>
        <dbReference type="Google" id="ProtNLM"/>
    </source>
</evidence>
<evidence type="ECO:0000313" key="3">
    <source>
        <dbReference type="EMBL" id="QHS80901.1"/>
    </source>
</evidence>